<dbReference type="EMBL" id="JABFTP020000021">
    <property type="protein sequence ID" value="KAL3269567.1"/>
    <property type="molecule type" value="Genomic_DNA"/>
</dbReference>
<protein>
    <submittedName>
        <fullName evidence="1">Uncharacterized protein</fullName>
    </submittedName>
</protein>
<dbReference type="InterPro" id="IPR009832">
    <property type="entry name" value="DUF1397"/>
</dbReference>
<accession>A0ABD2MTC5</accession>
<dbReference type="Proteomes" id="UP001516400">
    <property type="component" value="Unassembled WGS sequence"/>
</dbReference>
<dbReference type="Pfam" id="PF07165">
    <property type="entry name" value="DUF1397"/>
    <property type="match status" value="1"/>
</dbReference>
<reference evidence="1 2" key="1">
    <citation type="journal article" date="2021" name="BMC Biol.">
        <title>Horizontally acquired antibacterial genes associated with adaptive radiation of ladybird beetles.</title>
        <authorList>
            <person name="Li H.S."/>
            <person name="Tang X.F."/>
            <person name="Huang Y.H."/>
            <person name="Xu Z.Y."/>
            <person name="Chen M.L."/>
            <person name="Du X.Y."/>
            <person name="Qiu B.Y."/>
            <person name="Chen P.T."/>
            <person name="Zhang W."/>
            <person name="Slipinski A."/>
            <person name="Escalona H.E."/>
            <person name="Waterhouse R.M."/>
            <person name="Zwick A."/>
            <person name="Pang H."/>
        </authorList>
    </citation>
    <scope>NUCLEOTIDE SEQUENCE [LARGE SCALE GENOMIC DNA]</scope>
    <source>
        <strain evidence="1">SYSU2018</strain>
    </source>
</reference>
<organism evidence="1 2">
    <name type="scientific">Cryptolaemus montrouzieri</name>
    <dbReference type="NCBI Taxonomy" id="559131"/>
    <lineage>
        <taxon>Eukaryota</taxon>
        <taxon>Metazoa</taxon>
        <taxon>Ecdysozoa</taxon>
        <taxon>Arthropoda</taxon>
        <taxon>Hexapoda</taxon>
        <taxon>Insecta</taxon>
        <taxon>Pterygota</taxon>
        <taxon>Neoptera</taxon>
        <taxon>Endopterygota</taxon>
        <taxon>Coleoptera</taxon>
        <taxon>Polyphaga</taxon>
        <taxon>Cucujiformia</taxon>
        <taxon>Coccinelloidea</taxon>
        <taxon>Coccinellidae</taxon>
        <taxon>Scymninae</taxon>
        <taxon>Scymnini</taxon>
        <taxon>Cryptolaemus</taxon>
    </lineage>
</organism>
<dbReference type="AlphaFoldDB" id="A0ABD2MTC5"/>
<gene>
    <name evidence="1" type="ORF">HHI36_008632</name>
</gene>
<proteinExistence type="predicted"/>
<evidence type="ECO:0000313" key="1">
    <source>
        <dbReference type="EMBL" id="KAL3269567.1"/>
    </source>
</evidence>
<keyword evidence="2" id="KW-1185">Reference proteome</keyword>
<sequence>MAPERKSHFIETVEGCVESKGRGVPTALVTTTVAQLEFLCKNDGEHDFEIFNPCLFKTLSAPTENCLKTLLKDLRKKFSEATEGILPTICNTVANAKECFTGKIEAQCQNQITRNTIAALYHATMKPCNEIPKTK</sequence>
<evidence type="ECO:0000313" key="2">
    <source>
        <dbReference type="Proteomes" id="UP001516400"/>
    </source>
</evidence>
<comment type="caution">
    <text evidence="1">The sequence shown here is derived from an EMBL/GenBank/DDBJ whole genome shotgun (WGS) entry which is preliminary data.</text>
</comment>
<name>A0ABD2MTC5_9CUCU</name>